<comment type="caution">
    <text evidence="8">The sequence shown here is derived from an EMBL/GenBank/DDBJ whole genome shotgun (WGS) entry which is preliminary data.</text>
</comment>
<feature type="domain" description="tRNA pseudouridylate synthase B C-terminal" evidence="7">
    <location>
        <begin position="193"/>
        <end position="226"/>
    </location>
</feature>
<comment type="function">
    <text evidence="5">Responsible for synthesis of pseudouridine from uracil-55 in the psi GC loop of transfer RNAs.</text>
</comment>
<dbReference type="Gene3D" id="3.30.2350.10">
    <property type="entry name" value="Pseudouridine synthase"/>
    <property type="match status" value="1"/>
</dbReference>
<dbReference type="Pfam" id="PF16198">
    <property type="entry name" value="TruB_C_2"/>
    <property type="match status" value="1"/>
</dbReference>
<protein>
    <recommendedName>
        <fullName evidence="5">tRNA pseudouridine synthase B</fullName>
        <ecNumber evidence="5">5.4.99.25</ecNumber>
    </recommendedName>
    <alternativeName>
        <fullName evidence="5">tRNA pseudouridine(55) synthase</fullName>
        <shortName evidence="5">Psi55 synthase</shortName>
    </alternativeName>
    <alternativeName>
        <fullName evidence="5">tRNA pseudouridylate synthase</fullName>
    </alternativeName>
    <alternativeName>
        <fullName evidence="5">tRNA-uridine isomerase</fullName>
    </alternativeName>
</protein>
<dbReference type="InterPro" id="IPR020103">
    <property type="entry name" value="PsdUridine_synth_cat_dom_sf"/>
</dbReference>
<gene>
    <name evidence="5" type="primary">truB</name>
    <name evidence="8" type="ORF">H206_03074</name>
</gene>
<evidence type="ECO:0000313" key="9">
    <source>
        <dbReference type="Proteomes" id="UP000287853"/>
    </source>
</evidence>
<keyword evidence="4 5" id="KW-0413">Isomerase</keyword>
<comment type="similarity">
    <text evidence="2 5">Belongs to the pseudouridine synthase TruB family. Type 1 subfamily.</text>
</comment>
<evidence type="ECO:0000256" key="2">
    <source>
        <dbReference type="ARBA" id="ARBA00005642"/>
    </source>
</evidence>
<evidence type="ECO:0000259" key="7">
    <source>
        <dbReference type="Pfam" id="PF16198"/>
    </source>
</evidence>
<dbReference type="InterPro" id="IPR032819">
    <property type="entry name" value="TruB_C"/>
</dbReference>
<dbReference type="Pfam" id="PF01509">
    <property type="entry name" value="TruB_N"/>
    <property type="match status" value="1"/>
</dbReference>
<dbReference type="EMBL" id="MTKO01000080">
    <property type="protein sequence ID" value="RWX45323.1"/>
    <property type="molecule type" value="Genomic_DNA"/>
</dbReference>
<reference evidence="8 9" key="1">
    <citation type="submission" date="2017-01" db="EMBL/GenBank/DDBJ databases">
        <title>The cable genome- insights into the physiology and evolution of filamentous bacteria capable of sulfide oxidation via long distance electron transfer.</title>
        <authorList>
            <person name="Schreiber L."/>
            <person name="Bjerg J.T."/>
            <person name="Boggild A."/>
            <person name="Van De Vossenberg J."/>
            <person name="Meysman F."/>
            <person name="Nielsen L.P."/>
            <person name="Schramm A."/>
            <person name="Kjeldsen K.U."/>
        </authorList>
    </citation>
    <scope>NUCLEOTIDE SEQUENCE [LARGE SCALE GENOMIC DNA]</scope>
    <source>
        <strain evidence="8">MCF</strain>
    </source>
</reference>
<comment type="catalytic activity">
    <reaction evidence="1 5">
        <text>uridine(55) in tRNA = pseudouridine(55) in tRNA</text>
        <dbReference type="Rhea" id="RHEA:42532"/>
        <dbReference type="Rhea" id="RHEA-COMP:10101"/>
        <dbReference type="Rhea" id="RHEA-COMP:10102"/>
        <dbReference type="ChEBI" id="CHEBI:65314"/>
        <dbReference type="ChEBI" id="CHEBI:65315"/>
        <dbReference type="EC" id="5.4.99.25"/>
    </reaction>
</comment>
<keyword evidence="9" id="KW-1185">Reference proteome</keyword>
<sequence length="267" mass="28763">MTEKVSAVAAVTLNVQEPVTGVLLVDKPVGQSSFAVVKKVRWLLGVKKVGHAGTLDPFASGLLVICVGRPATREIDAFMVGQKTYQAVLQLGKETETQDPEGEVTSVRPVPLLSVEEITGVTKEFVGPQMQAPPPYSAAKHKGKPLYHYARQGIMIKKEAKPIEIFSLEVDGYDPASEQLTITVICSKGTYIRVLAADIGEKLGCGAYLTALRRTQSGCFSVDEAIDGEGLFRNDCSKNCSQDSGYDVGSDLLISKMRTVEQALENV</sequence>
<keyword evidence="3 5" id="KW-0819">tRNA processing</keyword>
<dbReference type="InterPro" id="IPR014780">
    <property type="entry name" value="tRNA_psdUridine_synth_TruB"/>
</dbReference>
<dbReference type="GO" id="GO:0160148">
    <property type="term" value="F:tRNA pseudouridine(55) synthase activity"/>
    <property type="evidence" value="ECO:0007669"/>
    <property type="project" value="UniProtKB-EC"/>
</dbReference>
<dbReference type="SUPFAM" id="SSF55120">
    <property type="entry name" value="Pseudouridine synthase"/>
    <property type="match status" value="1"/>
</dbReference>
<dbReference type="GO" id="GO:1990481">
    <property type="term" value="P:mRNA pseudouridine synthesis"/>
    <property type="evidence" value="ECO:0007669"/>
    <property type="project" value="TreeGrafter"/>
</dbReference>
<dbReference type="NCBIfam" id="TIGR00431">
    <property type="entry name" value="TruB"/>
    <property type="match status" value="1"/>
</dbReference>
<evidence type="ECO:0000313" key="8">
    <source>
        <dbReference type="EMBL" id="RWX45323.1"/>
    </source>
</evidence>
<dbReference type="PANTHER" id="PTHR13767">
    <property type="entry name" value="TRNA-PSEUDOURIDINE SYNTHASE"/>
    <property type="match status" value="1"/>
</dbReference>
<dbReference type="CDD" id="cd02573">
    <property type="entry name" value="PseudoU_synth_EcTruB"/>
    <property type="match status" value="1"/>
</dbReference>
<evidence type="ECO:0000259" key="6">
    <source>
        <dbReference type="Pfam" id="PF01509"/>
    </source>
</evidence>
<dbReference type="GO" id="GO:0003723">
    <property type="term" value="F:RNA binding"/>
    <property type="evidence" value="ECO:0007669"/>
    <property type="project" value="InterPro"/>
</dbReference>
<dbReference type="GO" id="GO:0031119">
    <property type="term" value="P:tRNA pseudouridine synthesis"/>
    <property type="evidence" value="ECO:0007669"/>
    <property type="project" value="UniProtKB-UniRule"/>
</dbReference>
<proteinExistence type="inferred from homology"/>
<dbReference type="EC" id="5.4.99.25" evidence="5"/>
<evidence type="ECO:0000256" key="3">
    <source>
        <dbReference type="ARBA" id="ARBA00022694"/>
    </source>
</evidence>
<evidence type="ECO:0000256" key="4">
    <source>
        <dbReference type="ARBA" id="ARBA00023235"/>
    </source>
</evidence>
<feature type="domain" description="Pseudouridine synthase II N-terminal" evidence="6">
    <location>
        <begin position="41"/>
        <end position="192"/>
    </location>
</feature>
<dbReference type="HAMAP" id="MF_01080">
    <property type="entry name" value="TruB_bact"/>
    <property type="match status" value="1"/>
</dbReference>
<organism evidence="8 9">
    <name type="scientific">Candidatus Electrothrix aarhusensis</name>
    <dbReference type="NCBI Taxonomy" id="1859131"/>
    <lineage>
        <taxon>Bacteria</taxon>
        <taxon>Pseudomonadati</taxon>
        <taxon>Thermodesulfobacteriota</taxon>
        <taxon>Desulfobulbia</taxon>
        <taxon>Desulfobulbales</taxon>
        <taxon>Desulfobulbaceae</taxon>
        <taxon>Candidatus Electrothrix</taxon>
    </lineage>
</organism>
<accession>A0A444IWU5</accession>
<dbReference type="InterPro" id="IPR002501">
    <property type="entry name" value="PsdUridine_synth_N"/>
</dbReference>
<evidence type="ECO:0000256" key="5">
    <source>
        <dbReference type="HAMAP-Rule" id="MF_01080"/>
    </source>
</evidence>
<dbReference type="AlphaFoldDB" id="A0A444IWU5"/>
<dbReference type="PANTHER" id="PTHR13767:SF2">
    <property type="entry name" value="PSEUDOURIDYLATE SYNTHASE TRUB1"/>
    <property type="match status" value="1"/>
</dbReference>
<dbReference type="Proteomes" id="UP000287853">
    <property type="component" value="Unassembled WGS sequence"/>
</dbReference>
<name>A0A444IWU5_9BACT</name>
<feature type="active site" description="Nucleophile" evidence="5">
    <location>
        <position position="56"/>
    </location>
</feature>
<evidence type="ECO:0000256" key="1">
    <source>
        <dbReference type="ARBA" id="ARBA00000385"/>
    </source>
</evidence>